<sequence length="175" mass="18894">MNHLTISTLRACLAALLMIAVTIGCKETDNTIVPAPIEGGWKLTAMKLNPALDAGPLGKVSDLLPMLSSTYKTTCFTDMTITFTSNGTMTTDNPASCKGDLAGEDMNDAIGFDVNNRYTVVGDKLTITDGYGERTEYKVAINSNTMQWVTETEFEDADGELVKHTVTTELKRAGK</sequence>
<organism evidence="3 4">
    <name type="scientific">Nibrella saemangeumensis</name>
    <dbReference type="NCBI Taxonomy" id="1084526"/>
    <lineage>
        <taxon>Bacteria</taxon>
        <taxon>Pseudomonadati</taxon>
        <taxon>Bacteroidota</taxon>
        <taxon>Cytophagia</taxon>
        <taxon>Cytophagales</taxon>
        <taxon>Spirosomataceae</taxon>
        <taxon>Nibrella</taxon>
    </lineage>
</organism>
<proteinExistence type="predicted"/>
<protein>
    <recommendedName>
        <fullName evidence="2">Lipocalin-like domain-containing protein</fullName>
    </recommendedName>
</protein>
<evidence type="ECO:0000313" key="4">
    <source>
        <dbReference type="Proteomes" id="UP001501175"/>
    </source>
</evidence>
<keyword evidence="1" id="KW-0732">Signal</keyword>
<dbReference type="Proteomes" id="UP001501175">
    <property type="component" value="Unassembled WGS sequence"/>
</dbReference>
<accession>A0ABP8MRG1</accession>
<gene>
    <name evidence="3" type="ORF">GCM10023189_20250</name>
</gene>
<evidence type="ECO:0000256" key="1">
    <source>
        <dbReference type="SAM" id="SignalP"/>
    </source>
</evidence>
<feature type="domain" description="Lipocalin-like" evidence="2">
    <location>
        <begin position="37"/>
        <end position="148"/>
    </location>
</feature>
<comment type="caution">
    <text evidence="3">The sequence shown here is derived from an EMBL/GenBank/DDBJ whole genome shotgun (WGS) entry which is preliminary data.</text>
</comment>
<reference evidence="4" key="1">
    <citation type="journal article" date="2019" name="Int. J. Syst. Evol. Microbiol.">
        <title>The Global Catalogue of Microorganisms (GCM) 10K type strain sequencing project: providing services to taxonomists for standard genome sequencing and annotation.</title>
        <authorList>
            <consortium name="The Broad Institute Genomics Platform"/>
            <consortium name="The Broad Institute Genome Sequencing Center for Infectious Disease"/>
            <person name="Wu L."/>
            <person name="Ma J."/>
        </authorList>
    </citation>
    <scope>NUCLEOTIDE SEQUENCE [LARGE SCALE GENOMIC DNA]</scope>
    <source>
        <strain evidence="4">JCM 17927</strain>
    </source>
</reference>
<evidence type="ECO:0000259" key="2">
    <source>
        <dbReference type="Pfam" id="PF13648"/>
    </source>
</evidence>
<keyword evidence="4" id="KW-1185">Reference proteome</keyword>
<dbReference type="Pfam" id="PF13648">
    <property type="entry name" value="Lipocalin_4"/>
    <property type="match status" value="1"/>
</dbReference>
<name>A0ABP8MRG1_9BACT</name>
<evidence type="ECO:0000313" key="3">
    <source>
        <dbReference type="EMBL" id="GAA4454148.1"/>
    </source>
</evidence>
<dbReference type="RefSeq" id="WP_345243103.1">
    <property type="nucleotide sequence ID" value="NZ_BAABHD010000024.1"/>
</dbReference>
<dbReference type="InterPro" id="IPR024311">
    <property type="entry name" value="Lipocalin-like"/>
</dbReference>
<feature type="signal peptide" evidence="1">
    <location>
        <begin position="1"/>
        <end position="26"/>
    </location>
</feature>
<dbReference type="EMBL" id="BAABHD010000024">
    <property type="protein sequence ID" value="GAA4454148.1"/>
    <property type="molecule type" value="Genomic_DNA"/>
</dbReference>
<feature type="chain" id="PRO_5046144109" description="Lipocalin-like domain-containing protein" evidence="1">
    <location>
        <begin position="27"/>
        <end position="175"/>
    </location>
</feature>